<sequence length="298" mass="34338">MTRARKNLVFVRVGSKSLHRGWLDGPDERNWDLQLSQYDDDPEIGKGGDLPLSIDKGTKWDSIYRYLTKNRDVLERYDYIAFMDDDLIFTKRDLNRYFDICAEHNLRIAQPSLHPDSHFCYSILLQFGATKLRYTNFVECMAPSISTEYLRTFLPHMSQVISGWGMDLIWALTMPNPAFKSAIIDEISMVHTRPHATGAVYDAFSEQHLSPEQEMKRLKSGYSGLPDKMLVYGAIDRDGKRMSGATVQRLNGFSLLANSWRYREPMRAIKSGGAMLMRAITQPRYIPETVRRIQHKSA</sequence>
<protein>
    <submittedName>
        <fullName evidence="1">DUF707 domain-containing protein</fullName>
    </submittedName>
</protein>
<dbReference type="Pfam" id="PF05212">
    <property type="entry name" value="DUF707"/>
    <property type="match status" value="1"/>
</dbReference>
<dbReference type="RefSeq" id="WP_218316915.1">
    <property type="nucleotide sequence ID" value="NZ_JAGSPB010000002.1"/>
</dbReference>
<accession>A0ABS6SMM8</accession>
<reference evidence="1 2" key="1">
    <citation type="submission" date="2021-04" db="EMBL/GenBank/DDBJ databases">
        <authorList>
            <person name="Pira H."/>
            <person name="Risdian C."/>
            <person name="Wink J."/>
        </authorList>
    </citation>
    <scope>NUCLEOTIDE SEQUENCE [LARGE SCALE GENOMIC DNA]</scope>
    <source>
        <strain evidence="1 2">WH131</strain>
    </source>
</reference>
<dbReference type="Proteomes" id="UP000699975">
    <property type="component" value="Unassembled WGS sequence"/>
</dbReference>
<dbReference type="PANTHER" id="PTHR31210">
    <property type="entry name" value="OS06G0731900 PROTEIN"/>
    <property type="match status" value="1"/>
</dbReference>
<comment type="caution">
    <text evidence="1">The sequence shown here is derived from an EMBL/GenBank/DDBJ whole genome shotgun (WGS) entry which is preliminary data.</text>
</comment>
<dbReference type="InterPro" id="IPR007877">
    <property type="entry name" value="DUF707"/>
</dbReference>
<dbReference type="PANTHER" id="PTHR31210:SF43">
    <property type="entry name" value="STORAGE PROTEIN-RELATED"/>
    <property type="match status" value="1"/>
</dbReference>
<evidence type="ECO:0000313" key="1">
    <source>
        <dbReference type="EMBL" id="MBV7266298.1"/>
    </source>
</evidence>
<dbReference type="EMBL" id="JAGSPB010000002">
    <property type="protein sequence ID" value="MBV7266298.1"/>
    <property type="molecule type" value="Genomic_DNA"/>
</dbReference>
<name>A0ABS6SMM8_9SPHN</name>
<gene>
    <name evidence="1" type="ORF">KCG45_08915</name>
</gene>
<keyword evidence="2" id="KW-1185">Reference proteome</keyword>
<proteinExistence type="predicted"/>
<evidence type="ECO:0000313" key="2">
    <source>
        <dbReference type="Proteomes" id="UP000699975"/>
    </source>
</evidence>
<organism evidence="1 2">
    <name type="scientific">Erythrobacter ani</name>
    <dbReference type="NCBI Taxonomy" id="2827235"/>
    <lineage>
        <taxon>Bacteria</taxon>
        <taxon>Pseudomonadati</taxon>
        <taxon>Pseudomonadota</taxon>
        <taxon>Alphaproteobacteria</taxon>
        <taxon>Sphingomonadales</taxon>
        <taxon>Erythrobacteraceae</taxon>
        <taxon>Erythrobacter/Porphyrobacter group</taxon>
        <taxon>Erythrobacter</taxon>
    </lineage>
</organism>